<name>G3AFA5_SPAPN</name>
<feature type="domain" description="SET" evidence="1">
    <location>
        <begin position="27"/>
        <end position="349"/>
    </location>
</feature>
<accession>G3AFA5</accession>
<organism evidence="3">
    <name type="scientific">Spathaspora passalidarum (strain NRRL Y-27907 / 11-Y1)</name>
    <dbReference type="NCBI Taxonomy" id="619300"/>
    <lineage>
        <taxon>Eukaryota</taxon>
        <taxon>Fungi</taxon>
        <taxon>Dikarya</taxon>
        <taxon>Ascomycota</taxon>
        <taxon>Saccharomycotina</taxon>
        <taxon>Pichiomycetes</taxon>
        <taxon>Debaryomycetaceae</taxon>
        <taxon>Spathaspora</taxon>
    </lineage>
</organism>
<evidence type="ECO:0000313" key="2">
    <source>
        <dbReference type="EMBL" id="EGW34895.1"/>
    </source>
</evidence>
<reference evidence="2 3" key="1">
    <citation type="journal article" date="2011" name="Proc. Natl. Acad. Sci. U.S.A.">
        <title>Comparative genomics of xylose-fermenting fungi for enhanced biofuel production.</title>
        <authorList>
            <person name="Wohlbach D.J."/>
            <person name="Kuo A."/>
            <person name="Sato T.K."/>
            <person name="Potts K.M."/>
            <person name="Salamov A.A."/>
            <person name="LaButti K.M."/>
            <person name="Sun H."/>
            <person name="Clum A."/>
            <person name="Pangilinan J.L."/>
            <person name="Lindquist E.A."/>
            <person name="Lucas S."/>
            <person name="Lapidus A."/>
            <person name="Jin M."/>
            <person name="Gunawan C."/>
            <person name="Balan V."/>
            <person name="Dale B.E."/>
            <person name="Jeffries T.W."/>
            <person name="Zinkel R."/>
            <person name="Barry K.W."/>
            <person name="Grigoriev I.V."/>
            <person name="Gasch A.P."/>
        </authorList>
    </citation>
    <scope>NUCLEOTIDE SEQUENCE [LARGE SCALE GENOMIC DNA]</scope>
    <source>
        <strain evidence="3">NRRL Y-27907 / 11-Y1</strain>
    </source>
</reference>
<dbReference type="PANTHER" id="PTHR12197:SF294">
    <property type="entry name" value="POTENTIAL PROTEIN LYSINE METHYLTRANSFERASE SET6"/>
    <property type="match status" value="1"/>
</dbReference>
<dbReference type="KEGG" id="spaa:SPAPADRAFT_47961"/>
<gene>
    <name evidence="2" type="ORF">SPAPADRAFT_47961</name>
</gene>
<dbReference type="InterPro" id="IPR001214">
    <property type="entry name" value="SET_dom"/>
</dbReference>
<sequence length="353" mass="40793">MASDDILSSDELTLVDYPETALQLISPLFSVDKTVYGGRGCFAKSIIPSGTIIHRCSSPISSSIARPFKKEVCHYCFKYDNGKTWKIKRSQQFGKQMCSIVFCTEECRDKFSQEDGEGIYLKNLMLVEKNYLQGLKKHEVEPKEPKDLDTEILQEWEKVGSWEEKLKTMKPSKRESILPRIDESEYLEINYVIGALFSMYKYGNSGITSPEYFQDIKREEQNQFELQYFNTLQSTELEKVRKYPYLLYSYINIYKFLKLTVSEQLQPYINTDEIRCIIGRNLSNAFGIWSEVSDPKEDKEFLGFGVYPSASFFNHSCAPNLVKTRIGNQLVFTTLRDISAGEELCINYGNFFG</sequence>
<dbReference type="STRING" id="619300.G3AFA5"/>
<dbReference type="RefSeq" id="XP_007372307.1">
    <property type="nucleotide sequence ID" value="XM_007372245.1"/>
</dbReference>
<dbReference type="Pfam" id="PF00856">
    <property type="entry name" value="SET"/>
    <property type="match status" value="1"/>
</dbReference>
<dbReference type="Gene3D" id="2.170.270.10">
    <property type="entry name" value="SET domain"/>
    <property type="match status" value="1"/>
</dbReference>
<evidence type="ECO:0000313" key="3">
    <source>
        <dbReference type="Proteomes" id="UP000000709"/>
    </source>
</evidence>
<dbReference type="EMBL" id="GL996499">
    <property type="protein sequence ID" value="EGW34895.1"/>
    <property type="molecule type" value="Genomic_DNA"/>
</dbReference>
<dbReference type="InterPro" id="IPR046341">
    <property type="entry name" value="SET_dom_sf"/>
</dbReference>
<protein>
    <recommendedName>
        <fullName evidence="1">SET domain-containing protein</fullName>
    </recommendedName>
</protein>
<dbReference type="PROSITE" id="PS50280">
    <property type="entry name" value="SET"/>
    <property type="match status" value="1"/>
</dbReference>
<dbReference type="InParanoid" id="G3AFA5"/>
<dbReference type="SUPFAM" id="SSF82199">
    <property type="entry name" value="SET domain"/>
    <property type="match status" value="1"/>
</dbReference>
<dbReference type="HOGENOM" id="CLU_038964_1_0_1"/>
<dbReference type="OMA" id="FRKEVCH"/>
<evidence type="ECO:0000259" key="1">
    <source>
        <dbReference type="PROSITE" id="PS50280"/>
    </source>
</evidence>
<dbReference type="AlphaFoldDB" id="G3AFA5"/>
<dbReference type="CDD" id="cd20071">
    <property type="entry name" value="SET_SMYD"/>
    <property type="match status" value="1"/>
</dbReference>
<dbReference type="GO" id="GO:0005634">
    <property type="term" value="C:nucleus"/>
    <property type="evidence" value="ECO:0007669"/>
    <property type="project" value="TreeGrafter"/>
</dbReference>
<dbReference type="PANTHER" id="PTHR12197">
    <property type="entry name" value="HISTONE-LYSINE N-METHYLTRANSFERASE SMYD"/>
    <property type="match status" value="1"/>
</dbReference>
<dbReference type="FunCoup" id="G3AFA5">
    <property type="interactions" value="71"/>
</dbReference>
<keyword evidence="3" id="KW-1185">Reference proteome</keyword>
<dbReference type="OrthoDB" id="444325at2759"/>
<dbReference type="Proteomes" id="UP000000709">
    <property type="component" value="Unassembled WGS sequence"/>
</dbReference>
<dbReference type="InterPro" id="IPR050869">
    <property type="entry name" value="H3K4_H4K5_MeTrfase"/>
</dbReference>
<proteinExistence type="predicted"/>
<dbReference type="SMART" id="SM00317">
    <property type="entry name" value="SET"/>
    <property type="match status" value="1"/>
</dbReference>
<dbReference type="eggNOG" id="KOG2084">
    <property type="taxonomic scope" value="Eukaryota"/>
</dbReference>
<dbReference type="GeneID" id="18871161"/>